<feature type="binding site" evidence="2">
    <location>
        <position position="167"/>
    </location>
    <ligand>
        <name>Mn(2+)</name>
        <dbReference type="ChEBI" id="CHEBI:29035"/>
        <label>2</label>
    </ligand>
</feature>
<evidence type="ECO:0000256" key="2">
    <source>
        <dbReference type="PIRSR" id="PIRSR005962-1"/>
    </source>
</evidence>
<comment type="caution">
    <text evidence="4">The sequence shown here is derived from an EMBL/GenBank/DDBJ whole genome shotgun (WGS) entry which is preliminary data.</text>
</comment>
<gene>
    <name evidence="4" type="ORF">IAB03_02575</name>
</gene>
<name>A0A9D1M6U9_9BACT</name>
<dbReference type="InterPro" id="IPR002933">
    <property type="entry name" value="Peptidase_M20"/>
</dbReference>
<dbReference type="EMBL" id="DVNA01000056">
    <property type="protein sequence ID" value="HIU54675.1"/>
    <property type="molecule type" value="Genomic_DNA"/>
</dbReference>
<dbReference type="InterPro" id="IPR036264">
    <property type="entry name" value="Bact_exopeptidase_dim_dom"/>
</dbReference>
<dbReference type="CDD" id="cd03886">
    <property type="entry name" value="M20_Acy1"/>
    <property type="match status" value="1"/>
</dbReference>
<comment type="cofactor">
    <cofactor evidence="2">
        <name>Mn(2+)</name>
        <dbReference type="ChEBI" id="CHEBI:29035"/>
    </cofactor>
    <text evidence="2">The Mn(2+) ion enhances activity.</text>
</comment>
<reference evidence="4" key="1">
    <citation type="submission" date="2020-10" db="EMBL/GenBank/DDBJ databases">
        <authorList>
            <person name="Gilroy R."/>
        </authorList>
    </citation>
    <scope>NUCLEOTIDE SEQUENCE</scope>
    <source>
        <strain evidence="4">CHK158-818</strain>
    </source>
</reference>
<feature type="binding site" evidence="2">
    <location>
        <position position="366"/>
    </location>
    <ligand>
        <name>Mn(2+)</name>
        <dbReference type="ChEBI" id="CHEBI:29035"/>
        <label>2</label>
    </ligand>
</feature>
<dbReference type="GO" id="GO:0019877">
    <property type="term" value="P:diaminopimelate biosynthetic process"/>
    <property type="evidence" value="ECO:0007669"/>
    <property type="project" value="UniProtKB-ARBA"/>
</dbReference>
<dbReference type="InterPro" id="IPR011650">
    <property type="entry name" value="Peptidase_M20_dimer"/>
</dbReference>
<dbReference type="Proteomes" id="UP000824112">
    <property type="component" value="Unassembled WGS sequence"/>
</dbReference>
<dbReference type="GO" id="GO:0050118">
    <property type="term" value="F:N-acetyldiaminopimelate deacetylase activity"/>
    <property type="evidence" value="ECO:0007669"/>
    <property type="project" value="UniProtKB-ARBA"/>
</dbReference>
<accession>A0A9D1M6U9</accession>
<feature type="binding site" evidence="2">
    <location>
        <position position="104"/>
    </location>
    <ligand>
        <name>Mn(2+)</name>
        <dbReference type="ChEBI" id="CHEBI:29035"/>
        <label>2</label>
    </ligand>
</feature>
<feature type="binding site" evidence="2">
    <location>
        <position position="140"/>
    </location>
    <ligand>
        <name>Mn(2+)</name>
        <dbReference type="ChEBI" id="CHEBI:29035"/>
        <label>2</label>
    </ligand>
</feature>
<evidence type="ECO:0000259" key="3">
    <source>
        <dbReference type="Pfam" id="PF07687"/>
    </source>
</evidence>
<dbReference type="Pfam" id="PF07687">
    <property type="entry name" value="M20_dimer"/>
    <property type="match status" value="1"/>
</dbReference>
<dbReference type="NCBIfam" id="TIGR01891">
    <property type="entry name" value="amidohydrolases"/>
    <property type="match status" value="1"/>
</dbReference>
<dbReference type="Gene3D" id="3.40.630.10">
    <property type="entry name" value="Zn peptidases"/>
    <property type="match status" value="1"/>
</dbReference>
<sequence length="395" mass="43840">MKKDISNLGNQLNEQLLSFYKHLHRYPELSFEEKETAAFVTRILTREGIPFQDHIGGYGILARIEGKNPTSRIIGLRADMDALPIHEETGLSYQSCHEGVMHACGHDAHTACLLGCALLLNRLRQKLTGTVLLIFQPAEERHPGGARLMLQDGVFDTYRPELIIGQHVNAEVPCGSLAMGEGCIMASADEFHLVIRGKGGHGAMPYKLNDTVLAAAQTVVSLQQLVSRRHNPFIPAVITVGKFMAEGATNIIPDHVNLSGTLRCMDEKERKRLQQLIRETVQLTAQSYGCQCDIDMKDGYPSVVNDPTITQKARIFAGELWGEEAILPIEKRMTAEDFGFFSATVPSTFYRLGIKSEATRQFGDQHTATFGIDERALKIGMETLSYLAVRFLEEP</sequence>
<dbReference type="Gene3D" id="3.30.70.360">
    <property type="match status" value="1"/>
</dbReference>
<keyword evidence="2" id="KW-0479">Metal-binding</keyword>
<protein>
    <submittedName>
        <fullName evidence="4">Amidohydrolase</fullName>
    </submittedName>
</protein>
<dbReference type="PANTHER" id="PTHR11014:SF63">
    <property type="entry name" value="METALLOPEPTIDASE, PUTATIVE (AFU_ORTHOLOGUE AFUA_6G09600)-RELATED"/>
    <property type="match status" value="1"/>
</dbReference>
<keyword evidence="2" id="KW-0464">Manganese</keyword>
<dbReference type="FunFam" id="3.30.70.360:FF:000001">
    <property type="entry name" value="N-acetyldiaminopimelate deacetylase"/>
    <property type="match status" value="1"/>
</dbReference>
<dbReference type="InterPro" id="IPR017439">
    <property type="entry name" value="Amidohydrolase"/>
</dbReference>
<dbReference type="SUPFAM" id="SSF55031">
    <property type="entry name" value="Bacterial exopeptidase dimerisation domain"/>
    <property type="match status" value="1"/>
</dbReference>
<evidence type="ECO:0000313" key="5">
    <source>
        <dbReference type="Proteomes" id="UP000824112"/>
    </source>
</evidence>
<dbReference type="PIRSF" id="PIRSF005962">
    <property type="entry name" value="Pept_M20D_amidohydro"/>
    <property type="match status" value="1"/>
</dbReference>
<feature type="domain" description="Peptidase M20 dimerisation" evidence="3">
    <location>
        <begin position="190"/>
        <end position="282"/>
    </location>
</feature>
<feature type="binding site" evidence="2">
    <location>
        <position position="106"/>
    </location>
    <ligand>
        <name>Mn(2+)</name>
        <dbReference type="ChEBI" id="CHEBI:29035"/>
        <label>2</label>
    </ligand>
</feature>
<dbReference type="GO" id="GO:0046872">
    <property type="term" value="F:metal ion binding"/>
    <property type="evidence" value="ECO:0007669"/>
    <property type="project" value="UniProtKB-KW"/>
</dbReference>
<dbReference type="PANTHER" id="PTHR11014">
    <property type="entry name" value="PEPTIDASE M20 FAMILY MEMBER"/>
    <property type="match status" value="1"/>
</dbReference>
<evidence type="ECO:0000256" key="1">
    <source>
        <dbReference type="ARBA" id="ARBA00022801"/>
    </source>
</evidence>
<organism evidence="4 5">
    <name type="scientific">Candidatus Gallibacteroides avistercoris</name>
    <dbReference type="NCBI Taxonomy" id="2840833"/>
    <lineage>
        <taxon>Bacteria</taxon>
        <taxon>Pseudomonadati</taxon>
        <taxon>Bacteroidota</taxon>
        <taxon>Bacteroidia</taxon>
        <taxon>Bacteroidales</taxon>
        <taxon>Bacteroidaceae</taxon>
        <taxon>Bacteroidaceae incertae sedis</taxon>
        <taxon>Candidatus Gallibacteroides</taxon>
    </lineage>
</organism>
<dbReference type="Pfam" id="PF01546">
    <property type="entry name" value="Peptidase_M20"/>
    <property type="match status" value="1"/>
</dbReference>
<keyword evidence="1" id="KW-0378">Hydrolase</keyword>
<reference evidence="4" key="2">
    <citation type="journal article" date="2021" name="PeerJ">
        <title>Extensive microbial diversity within the chicken gut microbiome revealed by metagenomics and culture.</title>
        <authorList>
            <person name="Gilroy R."/>
            <person name="Ravi A."/>
            <person name="Getino M."/>
            <person name="Pursley I."/>
            <person name="Horton D.L."/>
            <person name="Alikhan N.F."/>
            <person name="Baker D."/>
            <person name="Gharbi K."/>
            <person name="Hall N."/>
            <person name="Watson M."/>
            <person name="Adriaenssens E.M."/>
            <person name="Foster-Nyarko E."/>
            <person name="Jarju S."/>
            <person name="Secka A."/>
            <person name="Antonio M."/>
            <person name="Oren A."/>
            <person name="Chaudhuri R.R."/>
            <person name="La Ragione R."/>
            <person name="Hildebrand F."/>
            <person name="Pallen M.J."/>
        </authorList>
    </citation>
    <scope>NUCLEOTIDE SEQUENCE</scope>
    <source>
        <strain evidence="4">CHK158-818</strain>
    </source>
</reference>
<dbReference type="SUPFAM" id="SSF53187">
    <property type="entry name" value="Zn-dependent exopeptidases"/>
    <property type="match status" value="1"/>
</dbReference>
<proteinExistence type="predicted"/>
<evidence type="ECO:0000313" key="4">
    <source>
        <dbReference type="EMBL" id="HIU54675.1"/>
    </source>
</evidence>
<dbReference type="AlphaFoldDB" id="A0A9D1M6U9"/>